<comment type="caution">
    <text evidence="2">The sequence shown here is derived from an EMBL/GenBank/DDBJ whole genome shotgun (WGS) entry which is preliminary data.</text>
</comment>
<gene>
    <name evidence="2" type="ORF">BEN47_16715</name>
</gene>
<evidence type="ECO:0000256" key="1">
    <source>
        <dbReference type="SAM" id="MobiDB-lite"/>
    </source>
</evidence>
<evidence type="ECO:0000313" key="2">
    <source>
        <dbReference type="EMBL" id="OGX84119.1"/>
    </source>
</evidence>
<dbReference type="STRING" id="1908237.BEN47_16715"/>
<feature type="compositionally biased region" description="Basic and acidic residues" evidence="1">
    <location>
        <begin position="95"/>
        <end position="107"/>
    </location>
</feature>
<organism evidence="2 3">
    <name type="scientific">Hymenobacter lapidarius</name>
    <dbReference type="NCBI Taxonomy" id="1908237"/>
    <lineage>
        <taxon>Bacteria</taxon>
        <taxon>Pseudomonadati</taxon>
        <taxon>Bacteroidota</taxon>
        <taxon>Cytophagia</taxon>
        <taxon>Cytophagales</taxon>
        <taxon>Hymenobacteraceae</taxon>
        <taxon>Hymenobacter</taxon>
    </lineage>
</organism>
<evidence type="ECO:0000313" key="3">
    <source>
        <dbReference type="Proteomes" id="UP000176294"/>
    </source>
</evidence>
<dbReference type="Proteomes" id="UP000176294">
    <property type="component" value="Unassembled WGS sequence"/>
</dbReference>
<feature type="compositionally biased region" description="Basic residues" evidence="1">
    <location>
        <begin position="125"/>
        <end position="137"/>
    </location>
</feature>
<dbReference type="RefSeq" id="WP_070729022.1">
    <property type="nucleotide sequence ID" value="NZ_MDZB01000123.1"/>
</dbReference>
<keyword evidence="3" id="KW-1185">Reference proteome</keyword>
<dbReference type="EMBL" id="MDZB01000123">
    <property type="protein sequence ID" value="OGX84119.1"/>
    <property type="molecule type" value="Genomic_DNA"/>
</dbReference>
<proteinExistence type="predicted"/>
<sequence>MKPPLSFYYVVPGNKRRAELAILEQPPACSVGMLTEVEIIPDPEPLTLKIRVKAEAYEYRIYDLEIDYMMQLADTPESVAAKAKMERVTACYHRDYPGRPLHPKRDPALPAREGSPHWPYTAEKKARKPYTKRVKAA</sequence>
<accession>A0A1G1SZR1</accession>
<feature type="region of interest" description="Disordered" evidence="1">
    <location>
        <begin position="95"/>
        <end position="137"/>
    </location>
</feature>
<reference evidence="2 3" key="1">
    <citation type="submission" date="2016-08" db="EMBL/GenBank/DDBJ databases">
        <title>Hymenobacter coccineus sp. nov., Hymenobacter lapidarius sp. nov. and Hymenobacter glacialis sp. nov., isolated from Antarctic soil.</title>
        <authorList>
            <person name="Sedlacek I."/>
            <person name="Kralova S."/>
            <person name="Kyrova K."/>
            <person name="Maslanova I."/>
            <person name="Stankova E."/>
            <person name="Vrbovska V."/>
            <person name="Nemec M."/>
            <person name="Bartak M."/>
            <person name="Svec P."/>
            <person name="Busse H.-J."/>
            <person name="Pantucek R."/>
        </authorList>
    </citation>
    <scope>NUCLEOTIDE SEQUENCE [LARGE SCALE GENOMIC DNA]</scope>
    <source>
        <strain evidence="2 3">CCM 8643</strain>
    </source>
</reference>
<dbReference type="AlphaFoldDB" id="A0A1G1SZR1"/>
<name>A0A1G1SZR1_9BACT</name>
<dbReference type="OrthoDB" id="9919530at2"/>
<protein>
    <submittedName>
        <fullName evidence="2">Uncharacterized protein</fullName>
    </submittedName>
</protein>